<protein>
    <recommendedName>
        <fullName evidence="13">Nickel/cobalt efflux system</fullName>
    </recommendedName>
</protein>
<keyword evidence="16" id="KW-1185">Reference proteome</keyword>
<keyword evidence="3" id="KW-0171">Cobalt transport</keyword>
<keyword evidence="7 13" id="KW-0812">Transmembrane</keyword>
<keyword evidence="5" id="KW-1003">Cell membrane</keyword>
<comment type="subcellular location">
    <subcellularLocation>
        <location evidence="2 13">Cell membrane</location>
        <topology evidence="2 13">Multi-pass membrane protein</topology>
    </subcellularLocation>
</comment>
<dbReference type="GO" id="GO:0015099">
    <property type="term" value="F:nickel cation transmembrane transporter activity"/>
    <property type="evidence" value="ECO:0007669"/>
    <property type="project" value="UniProtKB-UniRule"/>
</dbReference>
<evidence type="ECO:0000256" key="3">
    <source>
        <dbReference type="ARBA" id="ARBA00022426"/>
    </source>
</evidence>
<evidence type="ECO:0000256" key="12">
    <source>
        <dbReference type="ARBA" id="ARBA00023285"/>
    </source>
</evidence>
<dbReference type="InterPro" id="IPR011541">
    <property type="entry name" value="Ni/Co_transpt_high_affinity"/>
</dbReference>
<keyword evidence="6" id="KW-0533">Nickel</keyword>
<dbReference type="Pfam" id="PF03824">
    <property type="entry name" value="NicO"/>
    <property type="match status" value="1"/>
</dbReference>
<evidence type="ECO:0000256" key="5">
    <source>
        <dbReference type="ARBA" id="ARBA00022475"/>
    </source>
</evidence>
<dbReference type="PANTHER" id="PTHR40659">
    <property type="entry name" value="NICKEL/COBALT EFFLUX SYSTEM RCNA"/>
    <property type="match status" value="1"/>
</dbReference>
<dbReference type="InterPro" id="IPR051224">
    <property type="entry name" value="NiCoT_RcnA"/>
</dbReference>
<feature type="transmembrane region" description="Helical" evidence="13">
    <location>
        <begin position="252"/>
        <end position="275"/>
    </location>
</feature>
<evidence type="ECO:0000313" key="16">
    <source>
        <dbReference type="Proteomes" id="UP000324927"/>
    </source>
</evidence>
<feature type="compositionally biased region" description="Basic residues" evidence="14">
    <location>
        <begin position="118"/>
        <end position="127"/>
    </location>
</feature>
<accession>A0A5A9GKN9</accession>
<feature type="region of interest" description="Disordered" evidence="14">
    <location>
        <begin position="117"/>
        <end position="158"/>
    </location>
</feature>
<dbReference type="GO" id="GO:0006824">
    <property type="term" value="P:cobalt ion transport"/>
    <property type="evidence" value="ECO:0007669"/>
    <property type="project" value="UniProtKB-KW"/>
</dbReference>
<keyword evidence="11 13" id="KW-0472">Membrane</keyword>
<feature type="transmembrane region" description="Helical" evidence="13">
    <location>
        <begin position="91"/>
        <end position="109"/>
    </location>
</feature>
<evidence type="ECO:0000256" key="10">
    <source>
        <dbReference type="ARBA" id="ARBA00023112"/>
    </source>
</evidence>
<name>A0A5A9GKN9_AZOLI</name>
<dbReference type="GO" id="GO:0010045">
    <property type="term" value="P:response to nickel cation"/>
    <property type="evidence" value="ECO:0007669"/>
    <property type="project" value="TreeGrafter"/>
</dbReference>
<evidence type="ECO:0000256" key="9">
    <source>
        <dbReference type="ARBA" id="ARBA00023065"/>
    </source>
</evidence>
<organism evidence="15 16">
    <name type="scientific">Azospirillum lipoferum</name>
    <dbReference type="NCBI Taxonomy" id="193"/>
    <lineage>
        <taxon>Bacteria</taxon>
        <taxon>Pseudomonadati</taxon>
        <taxon>Pseudomonadota</taxon>
        <taxon>Alphaproteobacteria</taxon>
        <taxon>Rhodospirillales</taxon>
        <taxon>Azospirillaceae</taxon>
        <taxon>Azospirillum</taxon>
    </lineage>
</organism>
<keyword evidence="10" id="KW-0921">Nickel transport</keyword>
<feature type="compositionally biased region" description="Basic and acidic residues" evidence="14">
    <location>
        <begin position="128"/>
        <end position="158"/>
    </location>
</feature>
<dbReference type="NCBIfam" id="NF007454">
    <property type="entry name" value="PRK10019.1"/>
    <property type="match status" value="1"/>
</dbReference>
<dbReference type="EMBL" id="VTTN01000010">
    <property type="protein sequence ID" value="KAA0593829.1"/>
    <property type="molecule type" value="Genomic_DNA"/>
</dbReference>
<feature type="transmembrane region" description="Helical" evidence="13">
    <location>
        <begin position="12"/>
        <end position="31"/>
    </location>
</feature>
<evidence type="ECO:0000256" key="8">
    <source>
        <dbReference type="ARBA" id="ARBA00022989"/>
    </source>
</evidence>
<dbReference type="GO" id="GO:0005886">
    <property type="term" value="C:plasma membrane"/>
    <property type="evidence" value="ECO:0007669"/>
    <property type="project" value="UniProtKB-SubCell"/>
</dbReference>
<comment type="caution">
    <text evidence="15">The sequence shown here is derived from an EMBL/GenBank/DDBJ whole genome shotgun (WGS) entry which is preliminary data.</text>
</comment>
<feature type="transmembrane region" description="Helical" evidence="13">
    <location>
        <begin position="51"/>
        <end position="79"/>
    </location>
</feature>
<evidence type="ECO:0000256" key="13">
    <source>
        <dbReference type="RuleBase" id="RU362101"/>
    </source>
</evidence>
<keyword evidence="8 13" id="KW-1133">Transmembrane helix</keyword>
<evidence type="ECO:0000256" key="2">
    <source>
        <dbReference type="ARBA" id="ARBA00004651"/>
    </source>
</evidence>
<gene>
    <name evidence="15" type="primary">rcnA</name>
    <name evidence="15" type="ORF">FZ942_23420</name>
</gene>
<evidence type="ECO:0000256" key="7">
    <source>
        <dbReference type="ARBA" id="ARBA00022692"/>
    </source>
</evidence>
<feature type="transmembrane region" description="Helical" evidence="13">
    <location>
        <begin position="175"/>
        <end position="196"/>
    </location>
</feature>
<dbReference type="Proteomes" id="UP000324927">
    <property type="component" value="Unassembled WGS sequence"/>
</dbReference>
<dbReference type="PANTHER" id="PTHR40659:SF1">
    <property type="entry name" value="NICKEL_COBALT EFFLUX SYSTEM RCNA"/>
    <property type="match status" value="1"/>
</dbReference>
<feature type="transmembrane region" description="Helical" evidence="13">
    <location>
        <begin position="208"/>
        <end position="232"/>
    </location>
</feature>
<dbReference type="AlphaFoldDB" id="A0A5A9GKN9"/>
<keyword evidence="12" id="KW-0170">Cobalt</keyword>
<evidence type="ECO:0000256" key="4">
    <source>
        <dbReference type="ARBA" id="ARBA00022448"/>
    </source>
</evidence>
<sequence length="293" mass="31195">MPDFAALLQQGAGQAWLFVPSAILLGALHGLEPGHSKTMMAAFIVAIRGTVLQAVLLGLAATVSHTLVVWVVALAGLRLGQGWDAATTEPYFQVASAVLIVGVALWMMARTWREQHPHHDHHHHHDHGGHGHSHDHDLHHGHHHHDDEPEDAHAQAHAEEIRRRFDGRPVTTGQIVLFGLTGGLIPCPAAITVLLLCLQLKEIALGGVLVLCFSIGLALTLMSAGVVAALGVRHAERRWSGAFGRIARRAPYVSGVLILAVGLYVGLHGLSGLGYHLAASPSPSSAGFFQQIG</sequence>
<reference evidence="15 16" key="1">
    <citation type="submission" date="2019-08" db="EMBL/GenBank/DDBJ databases">
        <authorList>
            <person name="Grouzdev D."/>
            <person name="Tikhonova E."/>
            <person name="Kravchenko I."/>
        </authorList>
    </citation>
    <scope>NUCLEOTIDE SEQUENCE [LARGE SCALE GENOMIC DNA]</scope>
    <source>
        <strain evidence="15 16">59b</strain>
    </source>
</reference>
<evidence type="ECO:0000313" key="15">
    <source>
        <dbReference type="EMBL" id="KAA0593829.1"/>
    </source>
</evidence>
<dbReference type="GO" id="GO:0032025">
    <property type="term" value="P:response to cobalt ion"/>
    <property type="evidence" value="ECO:0007669"/>
    <property type="project" value="TreeGrafter"/>
</dbReference>
<dbReference type="GO" id="GO:0046583">
    <property type="term" value="F:monoatomic cation efflux transmembrane transporter activity"/>
    <property type="evidence" value="ECO:0007669"/>
    <property type="project" value="TreeGrafter"/>
</dbReference>
<comment type="similarity">
    <text evidence="13">Belongs to the NiCoT transporter (TC 2.A.52) family.</text>
</comment>
<proteinExistence type="inferred from homology"/>
<dbReference type="RefSeq" id="WP_149233492.1">
    <property type="nucleotide sequence ID" value="NZ_JALJXJ010000016.1"/>
</dbReference>
<evidence type="ECO:0000256" key="14">
    <source>
        <dbReference type="SAM" id="MobiDB-lite"/>
    </source>
</evidence>
<comment type="function">
    <text evidence="1">Efflux system for nickel and cobalt.</text>
</comment>
<dbReference type="OrthoDB" id="271709at2"/>
<evidence type="ECO:0000256" key="1">
    <source>
        <dbReference type="ARBA" id="ARBA00002510"/>
    </source>
</evidence>
<keyword evidence="4 13" id="KW-0813">Transport</keyword>
<evidence type="ECO:0000256" key="11">
    <source>
        <dbReference type="ARBA" id="ARBA00023136"/>
    </source>
</evidence>
<evidence type="ECO:0000256" key="6">
    <source>
        <dbReference type="ARBA" id="ARBA00022596"/>
    </source>
</evidence>
<keyword evidence="9" id="KW-0406">Ion transport</keyword>